<keyword evidence="2" id="KW-0645">Protease</keyword>
<dbReference type="Pfam" id="PF18348">
    <property type="entry name" value="SH3_16"/>
    <property type="match status" value="1"/>
</dbReference>
<sequence>MNDSKNSSSRPSPRPGNPQPPKRPSVSRPSFSLGRTPALDPRIHAFRGDRADIALADRLALPHYIAPAKRQIVVPVADLRADPSDEAELGSQLLHGERFALLADENGWAWGYGAHDGFVGFLRPDALGPVSEPSHVVAVPQTESGLFLASRVGGTIDGEILDTGTGSIPLADLLPIGEKVDDPVAIAESLIGAPYLLGGRSARGIDCSGLVQIAFGMAGLAVPRDSDLQLAAIGTDIAEGDPLRRGDIVFFPAHVGMMTDGETLLHASGHAGAVTSEPLAQAVARIAEKHNRPVLAKRRVKL</sequence>
<dbReference type="SUPFAM" id="SSF54001">
    <property type="entry name" value="Cysteine proteinases"/>
    <property type="match status" value="1"/>
</dbReference>
<comment type="similarity">
    <text evidence="1">Belongs to the peptidase C40 family.</text>
</comment>
<organism evidence="7 8">
    <name type="scientific">Parasphingopyxis marina</name>
    <dbReference type="NCBI Taxonomy" id="2761622"/>
    <lineage>
        <taxon>Bacteria</taxon>
        <taxon>Pseudomonadati</taxon>
        <taxon>Pseudomonadota</taxon>
        <taxon>Alphaproteobacteria</taxon>
        <taxon>Sphingomonadales</taxon>
        <taxon>Sphingomonadaceae</taxon>
        <taxon>Parasphingopyxis</taxon>
    </lineage>
</organism>
<evidence type="ECO:0000256" key="1">
    <source>
        <dbReference type="ARBA" id="ARBA00007074"/>
    </source>
</evidence>
<dbReference type="Pfam" id="PF00877">
    <property type="entry name" value="NLPC_P60"/>
    <property type="match status" value="1"/>
</dbReference>
<evidence type="ECO:0000313" key="8">
    <source>
        <dbReference type="Proteomes" id="UP000564378"/>
    </source>
</evidence>
<protein>
    <submittedName>
        <fullName evidence="7">C40 family peptidase</fullName>
    </submittedName>
</protein>
<dbReference type="PROSITE" id="PS51935">
    <property type="entry name" value="NLPC_P60"/>
    <property type="match status" value="1"/>
</dbReference>
<feature type="domain" description="NlpC/P60" evidence="6">
    <location>
        <begin position="177"/>
        <end position="301"/>
    </location>
</feature>
<accession>A0A842HVT8</accession>
<evidence type="ECO:0000259" key="6">
    <source>
        <dbReference type="PROSITE" id="PS51935"/>
    </source>
</evidence>
<dbReference type="RefSeq" id="WP_185801446.1">
    <property type="nucleotide sequence ID" value="NZ_JACJVJ010000002.1"/>
</dbReference>
<dbReference type="GO" id="GO:0006508">
    <property type="term" value="P:proteolysis"/>
    <property type="evidence" value="ECO:0007669"/>
    <property type="project" value="UniProtKB-KW"/>
</dbReference>
<evidence type="ECO:0000256" key="3">
    <source>
        <dbReference type="ARBA" id="ARBA00022801"/>
    </source>
</evidence>
<dbReference type="Gene3D" id="3.90.1720.10">
    <property type="entry name" value="endopeptidase domain like (from Nostoc punctiforme)"/>
    <property type="match status" value="1"/>
</dbReference>
<evidence type="ECO:0000256" key="5">
    <source>
        <dbReference type="SAM" id="MobiDB-lite"/>
    </source>
</evidence>
<dbReference type="InterPro" id="IPR038765">
    <property type="entry name" value="Papain-like_cys_pep_sf"/>
</dbReference>
<evidence type="ECO:0000256" key="4">
    <source>
        <dbReference type="ARBA" id="ARBA00022807"/>
    </source>
</evidence>
<dbReference type="PANTHER" id="PTHR47053">
    <property type="entry name" value="MUREIN DD-ENDOPEPTIDASE MEPH-RELATED"/>
    <property type="match status" value="1"/>
</dbReference>
<evidence type="ECO:0000313" key="7">
    <source>
        <dbReference type="EMBL" id="MBC2778168.1"/>
    </source>
</evidence>
<dbReference type="InterPro" id="IPR051202">
    <property type="entry name" value="Peptidase_C40"/>
</dbReference>
<dbReference type="PANTHER" id="PTHR47053:SF1">
    <property type="entry name" value="MUREIN DD-ENDOPEPTIDASE MEPH-RELATED"/>
    <property type="match status" value="1"/>
</dbReference>
<feature type="compositionally biased region" description="Pro residues" evidence="5">
    <location>
        <begin position="12"/>
        <end position="23"/>
    </location>
</feature>
<keyword evidence="4" id="KW-0788">Thiol protease</keyword>
<name>A0A842HVT8_9SPHN</name>
<proteinExistence type="inferred from homology"/>
<evidence type="ECO:0000256" key="2">
    <source>
        <dbReference type="ARBA" id="ARBA00022670"/>
    </source>
</evidence>
<dbReference type="InterPro" id="IPR041382">
    <property type="entry name" value="SH3_16"/>
</dbReference>
<comment type="caution">
    <text evidence="7">The sequence shown here is derived from an EMBL/GenBank/DDBJ whole genome shotgun (WGS) entry which is preliminary data.</text>
</comment>
<keyword evidence="8" id="KW-1185">Reference proteome</keyword>
<dbReference type="Proteomes" id="UP000564378">
    <property type="component" value="Unassembled WGS sequence"/>
</dbReference>
<feature type="compositionally biased region" description="Low complexity" evidence="5">
    <location>
        <begin position="1"/>
        <end position="11"/>
    </location>
</feature>
<dbReference type="EMBL" id="JACJVJ010000002">
    <property type="protein sequence ID" value="MBC2778168.1"/>
    <property type="molecule type" value="Genomic_DNA"/>
</dbReference>
<feature type="region of interest" description="Disordered" evidence="5">
    <location>
        <begin position="1"/>
        <end position="38"/>
    </location>
</feature>
<reference evidence="7 8" key="1">
    <citation type="submission" date="2020-08" db="EMBL/GenBank/DDBJ databases">
        <title>Draft genome sequence of Parasphingopyxis sp. GrpM-11.</title>
        <authorList>
            <person name="Oh J."/>
            <person name="Roh D.-H."/>
        </authorList>
    </citation>
    <scope>NUCLEOTIDE SEQUENCE [LARGE SCALE GENOMIC DNA]</scope>
    <source>
        <strain evidence="7 8">GrpM-11</strain>
    </source>
</reference>
<dbReference type="InterPro" id="IPR000064">
    <property type="entry name" value="NLP_P60_dom"/>
</dbReference>
<keyword evidence="3" id="KW-0378">Hydrolase</keyword>
<dbReference type="GO" id="GO:0008234">
    <property type="term" value="F:cysteine-type peptidase activity"/>
    <property type="evidence" value="ECO:0007669"/>
    <property type="project" value="UniProtKB-KW"/>
</dbReference>
<dbReference type="AlphaFoldDB" id="A0A842HVT8"/>
<gene>
    <name evidence="7" type="ORF">H6P80_11125</name>
</gene>